<dbReference type="FunFam" id="1.10.10.2830:FF:000001">
    <property type="entry name" value="Chromosome partitioning protein ParB"/>
    <property type="match status" value="1"/>
</dbReference>
<dbReference type="CDD" id="cd16393">
    <property type="entry name" value="SPO0J_N"/>
    <property type="match status" value="1"/>
</dbReference>
<dbReference type="AlphaFoldDB" id="A0A160TC61"/>
<dbReference type="InterPro" id="IPR057240">
    <property type="entry name" value="ParB_dimer_C"/>
</dbReference>
<name>A0A160TC61_9ZZZZ</name>
<evidence type="ECO:0000259" key="4">
    <source>
        <dbReference type="SMART" id="SM00470"/>
    </source>
</evidence>
<evidence type="ECO:0000256" key="1">
    <source>
        <dbReference type="ARBA" id="ARBA00006295"/>
    </source>
</evidence>
<gene>
    <name evidence="5" type="ORF">MGWOODY_Tha1327</name>
</gene>
<dbReference type="SMART" id="SM00470">
    <property type="entry name" value="ParB"/>
    <property type="match status" value="1"/>
</dbReference>
<sequence length="304" mass="33559">MTTTKRKRGLGRGLDALLASSRAAAVPTEPLAEGEESQPVKLPEGELRHLPIEFVQPGRYQPRQDIQPEALEELAASIRAQGLMQPIVVRPLPGQDDRFEIIAGERRWRACQLAGMDRVPALVRDVPDSAAIAMALIENIQRENLNPMEEAMALHRLQHEFELTQMEVAEAVGKNRATVANLLRLMNLNEDVKRLLEHGDIEMGHARALLGLDGQAQSDAGVQVVSRALTVRQTEALVRHIQSGANTESKPTEKPNPDVQRLERMLGDRLGAKVAIQHTAKGKGKLVISYTNLDELDGILEHIK</sequence>
<organism evidence="5">
    <name type="scientific">hydrothermal vent metagenome</name>
    <dbReference type="NCBI Taxonomy" id="652676"/>
    <lineage>
        <taxon>unclassified sequences</taxon>
        <taxon>metagenomes</taxon>
        <taxon>ecological metagenomes</taxon>
    </lineage>
</organism>
<dbReference type="GO" id="GO:0003677">
    <property type="term" value="F:DNA binding"/>
    <property type="evidence" value="ECO:0007669"/>
    <property type="project" value="UniProtKB-KW"/>
</dbReference>
<dbReference type="FunFam" id="3.90.1530.30:FF:000001">
    <property type="entry name" value="Chromosome partitioning protein ParB"/>
    <property type="match status" value="1"/>
</dbReference>
<dbReference type="GO" id="GO:0005694">
    <property type="term" value="C:chromosome"/>
    <property type="evidence" value="ECO:0007669"/>
    <property type="project" value="TreeGrafter"/>
</dbReference>
<dbReference type="Gene3D" id="1.10.10.2830">
    <property type="match status" value="1"/>
</dbReference>
<dbReference type="InterPro" id="IPR041468">
    <property type="entry name" value="HTH_ParB/Spo0J"/>
</dbReference>
<dbReference type="InterPro" id="IPR004437">
    <property type="entry name" value="ParB/RepB/Spo0J"/>
</dbReference>
<accession>A0A160TC61</accession>
<dbReference type="EMBL" id="CZQC01000061">
    <property type="protein sequence ID" value="CUS42045.1"/>
    <property type="molecule type" value="Genomic_DNA"/>
</dbReference>
<dbReference type="SUPFAM" id="SSF110849">
    <property type="entry name" value="ParB/Sulfiredoxin"/>
    <property type="match status" value="1"/>
</dbReference>
<evidence type="ECO:0000256" key="3">
    <source>
        <dbReference type="ARBA" id="ARBA00023125"/>
    </source>
</evidence>
<keyword evidence="3" id="KW-0238">DNA-binding</keyword>
<dbReference type="Gene3D" id="3.90.1530.30">
    <property type="match status" value="1"/>
</dbReference>
<dbReference type="PANTHER" id="PTHR33375:SF1">
    <property type="entry name" value="CHROMOSOME-PARTITIONING PROTEIN PARB-RELATED"/>
    <property type="match status" value="1"/>
</dbReference>
<reference evidence="5" key="1">
    <citation type="submission" date="2015-10" db="EMBL/GenBank/DDBJ databases">
        <authorList>
            <person name="Gilbert D.G."/>
        </authorList>
    </citation>
    <scope>NUCLEOTIDE SEQUENCE</scope>
</reference>
<evidence type="ECO:0000256" key="2">
    <source>
        <dbReference type="ARBA" id="ARBA00022829"/>
    </source>
</evidence>
<dbReference type="PANTHER" id="PTHR33375">
    <property type="entry name" value="CHROMOSOME-PARTITIONING PROTEIN PARB-RELATED"/>
    <property type="match status" value="1"/>
</dbReference>
<keyword evidence="2" id="KW-0159">Chromosome partition</keyword>
<protein>
    <submittedName>
        <fullName evidence="5">Chromosome (Plasmid) partitioning protein ParB</fullName>
    </submittedName>
</protein>
<evidence type="ECO:0000313" key="5">
    <source>
        <dbReference type="EMBL" id="CUS42045.1"/>
    </source>
</evidence>
<comment type="similarity">
    <text evidence="1">Belongs to the ParB family.</text>
</comment>
<dbReference type="InterPro" id="IPR050336">
    <property type="entry name" value="Chromosome_partition/occlusion"/>
</dbReference>
<dbReference type="GO" id="GO:0007059">
    <property type="term" value="P:chromosome segregation"/>
    <property type="evidence" value="ECO:0007669"/>
    <property type="project" value="UniProtKB-KW"/>
</dbReference>
<dbReference type="InterPro" id="IPR003115">
    <property type="entry name" value="ParB_N"/>
</dbReference>
<dbReference type="Pfam" id="PF02195">
    <property type="entry name" value="ParB_N"/>
    <property type="match status" value="1"/>
</dbReference>
<dbReference type="NCBIfam" id="TIGR00180">
    <property type="entry name" value="parB_part"/>
    <property type="match status" value="1"/>
</dbReference>
<proteinExistence type="inferred from homology"/>
<feature type="domain" description="ParB-like N-terminal" evidence="4">
    <location>
        <begin position="48"/>
        <end position="140"/>
    </location>
</feature>
<dbReference type="Pfam" id="PF17762">
    <property type="entry name" value="HTH_ParB"/>
    <property type="match status" value="1"/>
</dbReference>
<dbReference type="GO" id="GO:0045881">
    <property type="term" value="P:positive regulation of sporulation resulting in formation of a cellular spore"/>
    <property type="evidence" value="ECO:0007669"/>
    <property type="project" value="TreeGrafter"/>
</dbReference>
<dbReference type="Pfam" id="PF23552">
    <property type="entry name" value="ParB_C"/>
    <property type="match status" value="1"/>
</dbReference>
<dbReference type="InterPro" id="IPR036086">
    <property type="entry name" value="ParB/Sulfiredoxin_sf"/>
</dbReference>